<evidence type="ECO:0000313" key="3">
    <source>
        <dbReference type="Proteomes" id="UP000198949"/>
    </source>
</evidence>
<organism evidence="2 3">
    <name type="scientific">Glycomyces harbinensis</name>
    <dbReference type="NCBI Taxonomy" id="58114"/>
    <lineage>
        <taxon>Bacteria</taxon>
        <taxon>Bacillati</taxon>
        <taxon>Actinomycetota</taxon>
        <taxon>Actinomycetes</taxon>
        <taxon>Glycomycetales</taxon>
        <taxon>Glycomycetaceae</taxon>
        <taxon>Glycomyces</taxon>
    </lineage>
</organism>
<reference evidence="3" key="1">
    <citation type="submission" date="2016-10" db="EMBL/GenBank/DDBJ databases">
        <authorList>
            <person name="Varghese N."/>
            <person name="Submissions S."/>
        </authorList>
    </citation>
    <scope>NUCLEOTIDE SEQUENCE [LARGE SCALE GENOMIC DNA]</scope>
    <source>
        <strain evidence="3">CGMCC 4.3516</strain>
    </source>
</reference>
<keyword evidence="1" id="KW-0812">Transmembrane</keyword>
<evidence type="ECO:0000256" key="1">
    <source>
        <dbReference type="SAM" id="Phobius"/>
    </source>
</evidence>
<name>A0A1G6SFZ1_9ACTN</name>
<feature type="transmembrane region" description="Helical" evidence="1">
    <location>
        <begin position="34"/>
        <end position="52"/>
    </location>
</feature>
<dbReference type="SUPFAM" id="SSF48371">
    <property type="entry name" value="ARM repeat"/>
    <property type="match status" value="1"/>
</dbReference>
<dbReference type="EMBL" id="FNAD01000002">
    <property type="protein sequence ID" value="SDD15799.1"/>
    <property type="molecule type" value="Genomic_DNA"/>
</dbReference>
<dbReference type="Proteomes" id="UP000198949">
    <property type="component" value="Unassembled WGS sequence"/>
</dbReference>
<dbReference type="Gene3D" id="1.25.10.10">
    <property type="entry name" value="Leucine-rich Repeat Variant"/>
    <property type="match status" value="1"/>
</dbReference>
<gene>
    <name evidence="2" type="ORF">SAMN05216270_10280</name>
</gene>
<keyword evidence="1" id="KW-1133">Transmembrane helix</keyword>
<protein>
    <recommendedName>
        <fullName evidence="4">HEAT repeat-containing protein</fullName>
    </recommendedName>
</protein>
<keyword evidence="3" id="KW-1185">Reference proteome</keyword>
<dbReference type="STRING" id="58114.SAMN05216270_10280"/>
<evidence type="ECO:0008006" key="4">
    <source>
        <dbReference type="Google" id="ProtNLM"/>
    </source>
</evidence>
<dbReference type="InterPro" id="IPR011989">
    <property type="entry name" value="ARM-like"/>
</dbReference>
<keyword evidence="1" id="KW-0472">Membrane</keyword>
<dbReference type="AlphaFoldDB" id="A0A1G6SFZ1"/>
<sequence length="577" mass="62530">MKSRVVGAVLISLVLLTVAVLIVAVAVGLGGSGLVSGFHLMLMIVVALLVALGGRLTRGRVPASGWPAAMDRPRPGRKASITLLPFRDGLDGVSSAFAASRLARCFEAAADEGEAEAALAELLGPGPRVWLEFDPAIRNWTRFRRHGTDLARVGAPIPETPLGFALALASGDGFRRAEVLQHPGVSEHPVLYPLVLLRAVDHVPQIRALATALLPRLIAASDHETFAAMLTVACRLQHRAHAAPTLDLILAALGESADDDLLAILARSDGRSARWAGQALMSERRLPVRQLSAIATGRFDDQLQERCAETLAEQALSQRNPEPLRPLLPARSARVRTSALTGLIRLDQFEGIGDFLTDRSAAVRATAQWGLRRAGQDPAARYRELLHLPLLSPKPVIQGLGECGQRADAGLVVPFVEDPRSQTRAAAVSALRRLGAELDLLWLLFDPAPSVTRVVAVYLAESQALPPVETLRELVQGSQPRHVRRAAATLLREHGIWHRIWVGLALYDDPDTKLSLEGLSGLDYMCRYQVASITAPIDDQLRGELQAFVRSRSNRLHLDTRQTLRWLIDTARPTAAS</sequence>
<accession>A0A1G6SFZ1</accession>
<dbReference type="InterPro" id="IPR016024">
    <property type="entry name" value="ARM-type_fold"/>
</dbReference>
<proteinExistence type="predicted"/>
<evidence type="ECO:0000313" key="2">
    <source>
        <dbReference type="EMBL" id="SDD15799.1"/>
    </source>
</evidence>